<keyword evidence="5 8" id="KW-0812">Transmembrane</keyword>
<keyword evidence="6 8" id="KW-1133">Transmembrane helix</keyword>
<dbReference type="GO" id="GO:0016020">
    <property type="term" value="C:membrane"/>
    <property type="evidence" value="ECO:0007669"/>
    <property type="project" value="UniProtKB-SubCell"/>
</dbReference>
<name>A0ABD2QN98_9PLAT</name>
<dbReference type="EMBL" id="JBJKFK010000021">
    <property type="protein sequence ID" value="KAL3320908.1"/>
    <property type="molecule type" value="Genomic_DNA"/>
</dbReference>
<reference evidence="9 10" key="1">
    <citation type="submission" date="2024-11" db="EMBL/GenBank/DDBJ databases">
        <title>Adaptive evolution of stress response genes in parasites aligns with host niche diversity.</title>
        <authorList>
            <person name="Hahn C."/>
            <person name="Resl P."/>
        </authorList>
    </citation>
    <scope>NUCLEOTIDE SEQUENCE [LARGE SCALE GENOMIC DNA]</scope>
    <source>
        <strain evidence="9">EGGRZ-B1_66</strain>
        <tissue evidence="9">Body</tissue>
    </source>
</reference>
<dbReference type="Proteomes" id="UP001626550">
    <property type="component" value="Unassembled WGS sequence"/>
</dbReference>
<dbReference type="PANTHER" id="PTHR31488">
    <property type="entry name" value="DPY-19-LIKE 1, LIKE (H. SAPIENS)"/>
    <property type="match status" value="1"/>
</dbReference>
<evidence type="ECO:0000256" key="3">
    <source>
        <dbReference type="ARBA" id="ARBA00022676"/>
    </source>
</evidence>
<feature type="transmembrane region" description="Helical" evidence="8">
    <location>
        <begin position="204"/>
        <end position="222"/>
    </location>
</feature>
<evidence type="ECO:0000313" key="9">
    <source>
        <dbReference type="EMBL" id="KAL3320908.1"/>
    </source>
</evidence>
<dbReference type="AlphaFoldDB" id="A0ABD2QN98"/>
<feature type="transmembrane region" description="Helical" evidence="8">
    <location>
        <begin position="124"/>
        <end position="142"/>
    </location>
</feature>
<dbReference type="InterPro" id="IPR018732">
    <property type="entry name" value="Dpy-19/Dpy-19-like"/>
</dbReference>
<dbReference type="PANTHER" id="PTHR31488:SF1">
    <property type="entry name" value="C-MANNOSYLTRANSFERASE DPY19L1"/>
    <property type="match status" value="1"/>
</dbReference>
<evidence type="ECO:0000313" key="10">
    <source>
        <dbReference type="Proteomes" id="UP001626550"/>
    </source>
</evidence>
<organism evidence="9 10">
    <name type="scientific">Cichlidogyrus casuarinus</name>
    <dbReference type="NCBI Taxonomy" id="1844966"/>
    <lineage>
        <taxon>Eukaryota</taxon>
        <taxon>Metazoa</taxon>
        <taxon>Spiralia</taxon>
        <taxon>Lophotrochozoa</taxon>
        <taxon>Platyhelminthes</taxon>
        <taxon>Monogenea</taxon>
        <taxon>Monopisthocotylea</taxon>
        <taxon>Dactylogyridea</taxon>
        <taxon>Ancyrocephalidae</taxon>
        <taxon>Cichlidogyrus</taxon>
    </lineage>
</organism>
<evidence type="ECO:0000256" key="8">
    <source>
        <dbReference type="SAM" id="Phobius"/>
    </source>
</evidence>
<evidence type="ECO:0000256" key="2">
    <source>
        <dbReference type="ARBA" id="ARBA00008744"/>
    </source>
</evidence>
<feature type="transmembrane region" description="Helical" evidence="8">
    <location>
        <begin position="44"/>
        <end position="63"/>
    </location>
</feature>
<keyword evidence="4" id="KW-0808">Transferase</keyword>
<evidence type="ECO:0000256" key="5">
    <source>
        <dbReference type="ARBA" id="ARBA00022692"/>
    </source>
</evidence>
<comment type="subcellular location">
    <subcellularLocation>
        <location evidence="1">Membrane</location>
        <topology evidence="1">Multi-pass membrane protein</topology>
    </subcellularLocation>
</comment>
<evidence type="ECO:0000256" key="7">
    <source>
        <dbReference type="ARBA" id="ARBA00023136"/>
    </source>
</evidence>
<accession>A0ABD2QN98</accession>
<keyword evidence="7 8" id="KW-0472">Membrane</keyword>
<feature type="transmembrane region" description="Helical" evidence="8">
    <location>
        <begin position="175"/>
        <end position="192"/>
    </location>
</feature>
<comment type="similarity">
    <text evidence="2">Belongs to the dpy-19 family.</text>
</comment>
<dbReference type="Pfam" id="PF10034">
    <property type="entry name" value="Dpy19"/>
    <property type="match status" value="1"/>
</dbReference>
<feature type="transmembrane region" description="Helical" evidence="8">
    <location>
        <begin position="284"/>
        <end position="308"/>
    </location>
</feature>
<feature type="transmembrane region" description="Helical" evidence="8">
    <location>
        <begin position="320"/>
        <end position="337"/>
    </location>
</feature>
<gene>
    <name evidence="9" type="ORF">Ciccas_000393</name>
</gene>
<dbReference type="GO" id="GO:0016757">
    <property type="term" value="F:glycosyltransferase activity"/>
    <property type="evidence" value="ECO:0007669"/>
    <property type="project" value="UniProtKB-KW"/>
</dbReference>
<proteinExistence type="inferred from homology"/>
<keyword evidence="10" id="KW-1185">Reference proteome</keyword>
<evidence type="ECO:0008006" key="11">
    <source>
        <dbReference type="Google" id="ProtNLM"/>
    </source>
</evidence>
<protein>
    <recommendedName>
        <fullName evidence="11">C-mannosyltransferase DPY19L1</fullName>
    </recommendedName>
</protein>
<feature type="transmembrane region" description="Helical" evidence="8">
    <location>
        <begin position="149"/>
        <end position="169"/>
    </location>
</feature>
<feature type="transmembrane region" description="Helical" evidence="8">
    <location>
        <begin position="75"/>
        <end position="94"/>
    </location>
</feature>
<keyword evidence="3" id="KW-0328">Glycosyltransferase</keyword>
<evidence type="ECO:0000256" key="4">
    <source>
        <dbReference type="ARBA" id="ARBA00022679"/>
    </source>
</evidence>
<evidence type="ECO:0000256" key="6">
    <source>
        <dbReference type="ARBA" id="ARBA00022989"/>
    </source>
</evidence>
<comment type="caution">
    <text evidence="9">The sequence shown here is derived from an EMBL/GenBank/DDBJ whole genome shotgun (WGS) entry which is preliminary data.</text>
</comment>
<feature type="transmembrane region" description="Helical" evidence="8">
    <location>
        <begin position="12"/>
        <end position="32"/>
    </location>
</feature>
<evidence type="ECO:0000256" key="1">
    <source>
        <dbReference type="ARBA" id="ARBA00004141"/>
    </source>
</evidence>
<sequence length="591" mass="67293">MNCVGWTEPSVFYTRAVFLLVFLTQFSLALSAYHLLERSSDLRLVVLAPFLVCASFVAFQNYATRVQWTPPLRESFAYPFFVLQQSLLLGILAGRKPSSRQLFLFALVQLCFQLPWQFSQFALTIQITAIFGALLLTLLLDLEETFVSVCLVNQIAMAQLVTFVASYLLQWGNCLLLTGIYPPVLLSVALLTTRSYLRKGFGGFLCNSTIFCLLVLAFALVIRSLAQSSLFACDAADGDHIMDLLKLKLVSLFSGNVSTYRTFHTQLYVCAETFDFMSLRKLVILAWNMPLLQLAAAYLLFTFFIALTSKRESSAIHLQSYYMIIQLVAFFLLAMLIDRMRLFFVPHLCLMLALWSHEQFPWAMNKRIANVKLAFLVALAAMAATRAYNNTILMSQQHGEVSDEQIEAMLLWFQKLPPKGNGQQPWIISGPMTTLSNLRNGLIASNPSGPDTPRFAITNHPHYENSDLRQKTILAYSIYSQMPLPMVWYIYSQILRADFLIVEAPWCFQEFANDCLIGDLYNFVSQEELQTLLGSTINAKYDKGDYLCKRLRLNTRSLDFLVTMKPYFTEVFSDIDRFRVVLRINSFPISS</sequence>